<evidence type="ECO:0000313" key="2">
    <source>
        <dbReference type="Proteomes" id="UP000824533"/>
    </source>
</evidence>
<proteinExistence type="predicted"/>
<organism evidence="1 2">
    <name type="scientific">Dendrolimus kikuchii</name>
    <dbReference type="NCBI Taxonomy" id="765133"/>
    <lineage>
        <taxon>Eukaryota</taxon>
        <taxon>Metazoa</taxon>
        <taxon>Ecdysozoa</taxon>
        <taxon>Arthropoda</taxon>
        <taxon>Hexapoda</taxon>
        <taxon>Insecta</taxon>
        <taxon>Pterygota</taxon>
        <taxon>Neoptera</taxon>
        <taxon>Endopterygota</taxon>
        <taxon>Lepidoptera</taxon>
        <taxon>Glossata</taxon>
        <taxon>Ditrysia</taxon>
        <taxon>Bombycoidea</taxon>
        <taxon>Lasiocampidae</taxon>
        <taxon>Dendrolimus</taxon>
    </lineage>
</organism>
<keyword evidence="2" id="KW-1185">Reference proteome</keyword>
<comment type="caution">
    <text evidence="1">The sequence shown here is derived from an EMBL/GenBank/DDBJ whole genome shotgun (WGS) entry which is preliminary data.</text>
</comment>
<accession>A0ACC1DBM4</accession>
<dbReference type="EMBL" id="CM034391">
    <property type="protein sequence ID" value="KAJ0181149.1"/>
    <property type="molecule type" value="Genomic_DNA"/>
</dbReference>
<dbReference type="Proteomes" id="UP000824533">
    <property type="component" value="Linkage Group LG05"/>
</dbReference>
<name>A0ACC1DBM4_9NEOP</name>
<reference evidence="1 2" key="1">
    <citation type="journal article" date="2021" name="Front. Genet.">
        <title>Chromosome-Level Genome Assembly Reveals Significant Gene Expansion in the Toll and IMD Signaling Pathways of Dendrolimus kikuchii.</title>
        <authorList>
            <person name="Zhou J."/>
            <person name="Wu P."/>
            <person name="Xiong Z."/>
            <person name="Liu N."/>
            <person name="Zhao N."/>
            <person name="Ji M."/>
            <person name="Qiu Y."/>
            <person name="Yang B."/>
        </authorList>
    </citation>
    <scope>NUCLEOTIDE SEQUENCE [LARGE SCALE GENOMIC DNA]</scope>
    <source>
        <strain evidence="1">Ann1</strain>
    </source>
</reference>
<evidence type="ECO:0000313" key="1">
    <source>
        <dbReference type="EMBL" id="KAJ0181149.1"/>
    </source>
</evidence>
<sequence length="350" mass="39186">MFFRNARSVVDLNNNCKTVILSHHTRGTNIHARLQVRNSFHNSRRNAKRPGLNPDPLEHIHIESGPLQGRKLVKPLLFTVGVTSASLLSCVIWEYENLRAHASSLIRRPGTWLNAQQKKLLAQFKPEPGPIRKWWNSLRDSEKVFYPILAANILVFGAWRLRALQPFMVKYFCSNPSGGAICLPMVLSTFSHYSALHLAANMYVLYSFMPAAIASLGKEQFTAMYLSAGVISSFASFLYKVAVNQPGLSLGASGAIMAVLSYVCVQYPDTRLSIIFLPMYTFAAGTAIKVIMSVDLAGVVLGWKFFDHAAHLGGALFGIAWCQWGSSHVWGNRDKFLQYYHDFRRNDTGR</sequence>
<protein>
    <submittedName>
        <fullName evidence="1">Uncharacterized protein</fullName>
    </submittedName>
</protein>
<gene>
    <name evidence="1" type="ORF">K1T71_003234</name>
</gene>